<dbReference type="GO" id="GO:0043328">
    <property type="term" value="P:protein transport to vacuole involved in ubiquitin-dependent protein catabolic process via the multivesicular body sorting pathway"/>
    <property type="evidence" value="ECO:0007669"/>
    <property type="project" value="TreeGrafter"/>
</dbReference>
<keyword evidence="4" id="KW-0967">Endosome</keyword>
<dbReference type="Pfam" id="PF03097">
    <property type="entry name" value="BRO1"/>
    <property type="match status" value="1"/>
</dbReference>
<evidence type="ECO:0000256" key="3">
    <source>
        <dbReference type="ARBA" id="ARBA00022490"/>
    </source>
</evidence>
<dbReference type="PANTHER" id="PTHR23030:SF30">
    <property type="entry name" value="TYROSINE-PROTEIN PHOSPHATASE NON-RECEPTOR TYPE 23"/>
    <property type="match status" value="1"/>
</dbReference>
<dbReference type="PROSITE" id="PS51180">
    <property type="entry name" value="BRO1"/>
    <property type="match status" value="1"/>
</dbReference>
<reference evidence="7" key="1">
    <citation type="submission" date="2022-07" db="EMBL/GenBank/DDBJ databases">
        <title>Genome Sequence of Physisporinus lineatus.</title>
        <authorList>
            <person name="Buettner E."/>
        </authorList>
    </citation>
    <scope>NUCLEOTIDE SEQUENCE</scope>
    <source>
        <strain evidence="7">VT162</strain>
    </source>
</reference>
<dbReference type="Gene3D" id="1.25.40.280">
    <property type="entry name" value="alix/aip1 like domains"/>
    <property type="match status" value="1"/>
</dbReference>
<dbReference type="Proteomes" id="UP001212997">
    <property type="component" value="Unassembled WGS sequence"/>
</dbReference>
<dbReference type="SMART" id="SM01041">
    <property type="entry name" value="BRO1"/>
    <property type="match status" value="1"/>
</dbReference>
<dbReference type="InterPro" id="IPR025304">
    <property type="entry name" value="ALIX_V_dom"/>
</dbReference>
<dbReference type="AlphaFoldDB" id="A0AAD5V1M7"/>
<protein>
    <recommendedName>
        <fullName evidence="5">BRO domain-containing protein 1</fullName>
    </recommendedName>
</protein>
<dbReference type="EMBL" id="JANAWD010000211">
    <property type="protein sequence ID" value="KAJ3483859.1"/>
    <property type="molecule type" value="Genomic_DNA"/>
</dbReference>
<evidence type="ECO:0000256" key="1">
    <source>
        <dbReference type="ARBA" id="ARBA00004177"/>
    </source>
</evidence>
<evidence type="ECO:0000256" key="2">
    <source>
        <dbReference type="ARBA" id="ARBA00004496"/>
    </source>
</evidence>
<dbReference type="GO" id="GO:0005768">
    <property type="term" value="C:endosome"/>
    <property type="evidence" value="ECO:0007669"/>
    <property type="project" value="UniProtKB-SubCell"/>
</dbReference>
<keyword evidence="8" id="KW-1185">Reference proteome</keyword>
<sequence>MKTTESVDWYHHLRDSIRQLYEENPRDFLVQCRELQSCRDTAISGTGDLEVVETLLLRYYGQLELLELHFPKVAGTFPWRDAFTGKLTSQSTLAIEKASVLFQIAAIHSSIAASQDRSEPGGIQKAVRYSRTAAGLLIYIIDHFLHAPSTDMSTEVLRFLVDLMLAQANESFLNKCSREDQADTLISKVASQVASLYFSLKEQVKPFTENRTFEPSWDKILQIKEKYFMSLSNYHLALSKSASGMHTESLSWLMLAESNAKEAAHIASTFTFPPSSPFTQTSRLFWFRFTSSHVSLCSSERSRIEREFVSRPPLHLPVLEPSAPKGTQSLVSAILIQDLFRDSRAQKAIGRDIFADLIPLVVHERARVFSEMESNLVRGEIEKAARAEDEVKRSLLEDLVKEKLQEVKSITRENLDLGTDISHEIQDWRTEIVGAETQEGVEKRLAELDLSRLYSKQYLVSIKRLLEIEGTEYSRLKTRYGPRWTQDPPLKEQDSFQESLKPLLKAFEGATSSDKQVATLWNSIREVIKSLVGHESFKVLELIDRKDASEAEDFVRDFEEKMVTLDQIGRERRGVIRDLKDEVHHSNIAPSLLMNMDANTDEAALFSEELKKYKPYQQRLASTILSEQTALYEVIKIVDERDPVVFVSHELERIKKTVVERVRSIREDYQTQRTRLLPRPQ</sequence>
<accession>A0AAD5V1M7</accession>
<dbReference type="Gene3D" id="1.20.120.560">
    <property type="entry name" value="alix/aip1 in complex with the ypdl late domain"/>
    <property type="match status" value="1"/>
</dbReference>
<evidence type="ECO:0000256" key="5">
    <source>
        <dbReference type="ARBA" id="ARBA00041284"/>
    </source>
</evidence>
<evidence type="ECO:0000313" key="8">
    <source>
        <dbReference type="Proteomes" id="UP001212997"/>
    </source>
</evidence>
<organism evidence="7 8">
    <name type="scientific">Meripilus lineatus</name>
    <dbReference type="NCBI Taxonomy" id="2056292"/>
    <lineage>
        <taxon>Eukaryota</taxon>
        <taxon>Fungi</taxon>
        <taxon>Dikarya</taxon>
        <taxon>Basidiomycota</taxon>
        <taxon>Agaricomycotina</taxon>
        <taxon>Agaricomycetes</taxon>
        <taxon>Polyporales</taxon>
        <taxon>Meripilaceae</taxon>
        <taxon>Meripilus</taxon>
    </lineage>
</organism>
<dbReference type="Gene3D" id="1.20.140.50">
    <property type="entry name" value="alix/aip1 like domains"/>
    <property type="match status" value="1"/>
</dbReference>
<name>A0AAD5V1M7_9APHY</name>
<dbReference type="PANTHER" id="PTHR23030">
    <property type="entry name" value="PCD6 INTERACTING PROTEIN-RELATED"/>
    <property type="match status" value="1"/>
</dbReference>
<dbReference type="InterPro" id="IPR038499">
    <property type="entry name" value="BRO1_sf"/>
</dbReference>
<proteinExistence type="predicted"/>
<keyword evidence="3" id="KW-0963">Cytoplasm</keyword>
<evidence type="ECO:0000259" key="6">
    <source>
        <dbReference type="PROSITE" id="PS51180"/>
    </source>
</evidence>
<comment type="caution">
    <text evidence="7">The sequence shown here is derived from an EMBL/GenBank/DDBJ whole genome shotgun (WGS) entry which is preliminary data.</text>
</comment>
<comment type="subcellular location">
    <subcellularLocation>
        <location evidence="2">Cytoplasm</location>
    </subcellularLocation>
    <subcellularLocation>
        <location evidence="1">Endosome</location>
    </subcellularLocation>
</comment>
<dbReference type="InterPro" id="IPR004328">
    <property type="entry name" value="BRO1_dom"/>
</dbReference>
<dbReference type="Pfam" id="PF13949">
    <property type="entry name" value="ALIX_LYPXL_bnd"/>
    <property type="match status" value="1"/>
</dbReference>
<evidence type="ECO:0000313" key="7">
    <source>
        <dbReference type="EMBL" id="KAJ3483859.1"/>
    </source>
</evidence>
<feature type="domain" description="BRO1" evidence="6">
    <location>
        <begin position="1"/>
        <end position="391"/>
    </location>
</feature>
<evidence type="ECO:0000256" key="4">
    <source>
        <dbReference type="ARBA" id="ARBA00022753"/>
    </source>
</evidence>
<gene>
    <name evidence="7" type="ORF">NLI96_g6026</name>
</gene>